<accession>A0A2G5UQS4</accession>
<dbReference type="PANTHER" id="PTHR31379:SF1">
    <property type="entry name" value="F-BOX C PROTEIN-RELATED"/>
    <property type="match status" value="1"/>
</dbReference>
<reference evidence="1" key="1">
    <citation type="journal article" date="2018" name="Science">
        <title>Rapid genome shrinkage in a self-fertile nematode reveals sperm competition proteins.</title>
        <authorList>
            <person name="Yin D."/>
            <person name="Schwarz E.M."/>
            <person name="Thomas C.G."/>
            <person name="Felde R.L."/>
            <person name="Korf I.F."/>
            <person name="Cutter A.D."/>
            <person name="Schartner C.M."/>
            <person name="Ralston E.J."/>
            <person name="Meyer B.J."/>
            <person name="Haag E.S."/>
        </authorList>
    </citation>
    <scope>NUCLEOTIDE SEQUENCE</scope>
    <source>
        <strain evidence="1">JU1422</strain>
    </source>
</reference>
<proteinExistence type="predicted"/>
<keyword evidence="2" id="KW-1185">Reference proteome</keyword>
<evidence type="ECO:0000313" key="1">
    <source>
        <dbReference type="EMBL" id="PIC41793.1"/>
    </source>
</evidence>
<evidence type="ECO:0008006" key="3">
    <source>
        <dbReference type="Google" id="ProtNLM"/>
    </source>
</evidence>
<comment type="caution">
    <text evidence="1">The sequence shown here is derived from an EMBL/GenBank/DDBJ whole genome shotgun (WGS) entry which is preliminary data.</text>
</comment>
<dbReference type="InterPro" id="IPR021942">
    <property type="entry name" value="DUF3557"/>
</dbReference>
<dbReference type="EMBL" id="PDUG01000003">
    <property type="protein sequence ID" value="PIC41793.1"/>
    <property type="molecule type" value="Genomic_DNA"/>
</dbReference>
<dbReference type="Pfam" id="PF12078">
    <property type="entry name" value="DUF3557"/>
    <property type="match status" value="1"/>
</dbReference>
<evidence type="ECO:0000313" key="2">
    <source>
        <dbReference type="Proteomes" id="UP000230233"/>
    </source>
</evidence>
<dbReference type="Proteomes" id="UP000230233">
    <property type="component" value="Chromosome III"/>
</dbReference>
<protein>
    <recommendedName>
        <fullName evidence="3">DUF38 domain-containing protein</fullName>
    </recommendedName>
</protein>
<gene>
    <name evidence="1" type="primary">Cnig_chr_III.g9086</name>
    <name evidence="1" type="ORF">B9Z55_009086</name>
</gene>
<sequence>MSRPLTFDLRQTVIDRMDLGTRFLLSQKCPALRRTNQRCPDKATTVEIKKDSVRINNTTFYVKKYQSGQHMEISEDDGDSKKVILKTTVPLRVAKKKLFETIMKRRSGVVKIKNLSIIGDLNLPPNLKLCVRNLKVAKPAFSFLEDFSEKQRRTSTLIVDLQKVLTADSFPLESLEMDYNFAVISNIPTKTLITTRQQFSMEGPAHEPVDIHRIHVKNCVSDWLDAGYLVARWQMSKPEIGRHWSLEGCYNVVDSIYTAAAKAPGAQKRFSGNGFFGDVTFPIDEEKVLNVFIEVVEKENGTEEYEVHFKVDPKL</sequence>
<name>A0A2G5UQS4_9PELO</name>
<dbReference type="PANTHER" id="PTHR31379">
    <property type="entry name" value="F-BOX C PROTEIN-RELATED-RELATED"/>
    <property type="match status" value="1"/>
</dbReference>
<dbReference type="AlphaFoldDB" id="A0A2G5UQS4"/>
<organism evidence="1 2">
    <name type="scientific">Caenorhabditis nigoni</name>
    <dbReference type="NCBI Taxonomy" id="1611254"/>
    <lineage>
        <taxon>Eukaryota</taxon>
        <taxon>Metazoa</taxon>
        <taxon>Ecdysozoa</taxon>
        <taxon>Nematoda</taxon>
        <taxon>Chromadorea</taxon>
        <taxon>Rhabditida</taxon>
        <taxon>Rhabditina</taxon>
        <taxon>Rhabditomorpha</taxon>
        <taxon>Rhabditoidea</taxon>
        <taxon>Rhabditidae</taxon>
        <taxon>Peloderinae</taxon>
        <taxon>Caenorhabditis</taxon>
    </lineage>
</organism>